<accession>A0A077MEB3</accession>
<keyword evidence="6" id="KW-0812">Transmembrane</keyword>
<evidence type="ECO:0000313" key="8">
    <source>
        <dbReference type="Proteomes" id="UP000035720"/>
    </source>
</evidence>
<comment type="similarity">
    <text evidence="1 5">Belongs to the bacterial ribosomal protein bL34 family.</text>
</comment>
<dbReference type="EMBL" id="CAJC01000143">
    <property type="protein sequence ID" value="CCI53282.1"/>
    <property type="molecule type" value="Genomic_DNA"/>
</dbReference>
<dbReference type="AlphaFoldDB" id="A0A077MEB3"/>
<evidence type="ECO:0000256" key="2">
    <source>
        <dbReference type="ARBA" id="ARBA00022980"/>
    </source>
</evidence>
<dbReference type="InterPro" id="IPR020939">
    <property type="entry name" value="Ribosomal_bL34_CS"/>
</dbReference>
<keyword evidence="3 5" id="KW-0687">Ribonucleoprotein</keyword>
<evidence type="ECO:0000256" key="1">
    <source>
        <dbReference type="ARBA" id="ARBA00010111"/>
    </source>
</evidence>
<organism evidence="7 8">
    <name type="scientific">Nostocoides jenkinsii Ben 74</name>
    <dbReference type="NCBI Taxonomy" id="1193518"/>
    <lineage>
        <taxon>Bacteria</taxon>
        <taxon>Bacillati</taxon>
        <taxon>Actinomycetota</taxon>
        <taxon>Actinomycetes</taxon>
        <taxon>Micrococcales</taxon>
        <taxon>Intrasporangiaceae</taxon>
        <taxon>Nostocoides</taxon>
    </lineage>
</organism>
<dbReference type="HAMAP" id="MF_00391">
    <property type="entry name" value="Ribosomal_bL34"/>
    <property type="match status" value="1"/>
</dbReference>
<dbReference type="NCBIfam" id="TIGR01030">
    <property type="entry name" value="rpmH_bact"/>
    <property type="match status" value="1"/>
</dbReference>
<dbReference type="GO" id="GO:0003735">
    <property type="term" value="F:structural constituent of ribosome"/>
    <property type="evidence" value="ECO:0007669"/>
    <property type="project" value="InterPro"/>
</dbReference>
<keyword evidence="8" id="KW-1185">Reference proteome</keyword>
<evidence type="ECO:0000256" key="5">
    <source>
        <dbReference type="HAMAP-Rule" id="MF_00391"/>
    </source>
</evidence>
<dbReference type="GO" id="GO:1990904">
    <property type="term" value="C:ribonucleoprotein complex"/>
    <property type="evidence" value="ECO:0007669"/>
    <property type="project" value="UniProtKB-KW"/>
</dbReference>
<dbReference type="STRING" id="1193518.BN13_330040"/>
<dbReference type="PROSITE" id="PS00784">
    <property type="entry name" value="RIBOSOMAL_L34"/>
    <property type="match status" value="1"/>
</dbReference>
<dbReference type="PANTHER" id="PTHR14503">
    <property type="entry name" value="MITOCHONDRIAL RIBOSOMAL PROTEIN 34 FAMILY MEMBER"/>
    <property type="match status" value="1"/>
</dbReference>
<feature type="transmembrane region" description="Helical" evidence="6">
    <location>
        <begin position="12"/>
        <end position="29"/>
    </location>
</feature>
<dbReference type="FunFam" id="1.10.287.3980:FF:000001">
    <property type="entry name" value="Mitochondrial ribosomal protein L34"/>
    <property type="match status" value="1"/>
</dbReference>
<dbReference type="GO" id="GO:0006412">
    <property type="term" value="P:translation"/>
    <property type="evidence" value="ECO:0007669"/>
    <property type="project" value="UniProtKB-UniRule"/>
</dbReference>
<gene>
    <name evidence="5" type="primary">rpmH</name>
    <name evidence="7" type="ORF">BN13_330040</name>
</gene>
<dbReference type="Pfam" id="PF00468">
    <property type="entry name" value="Ribosomal_L34"/>
    <property type="match status" value="1"/>
</dbReference>
<keyword evidence="6" id="KW-1133">Transmembrane helix</keyword>
<evidence type="ECO:0000256" key="6">
    <source>
        <dbReference type="SAM" id="Phobius"/>
    </source>
</evidence>
<dbReference type="Gene3D" id="1.10.287.3980">
    <property type="match status" value="1"/>
</dbReference>
<evidence type="ECO:0000256" key="4">
    <source>
        <dbReference type="ARBA" id="ARBA00035177"/>
    </source>
</evidence>
<proteinExistence type="inferred from homology"/>
<protein>
    <recommendedName>
        <fullName evidence="4 5">Large ribosomal subunit protein bL34</fullName>
    </recommendedName>
</protein>
<keyword evidence="2 5" id="KW-0689">Ribosomal protein</keyword>
<dbReference type="Proteomes" id="UP000035720">
    <property type="component" value="Unassembled WGS sequence"/>
</dbReference>
<dbReference type="GO" id="GO:0005840">
    <property type="term" value="C:ribosome"/>
    <property type="evidence" value="ECO:0007669"/>
    <property type="project" value="UniProtKB-KW"/>
</dbReference>
<comment type="caution">
    <text evidence="7">The sequence shown here is derived from an EMBL/GenBank/DDBJ whole genome shotgun (WGS) entry which is preliminary data.</text>
</comment>
<evidence type="ECO:0000256" key="3">
    <source>
        <dbReference type="ARBA" id="ARBA00023274"/>
    </source>
</evidence>
<evidence type="ECO:0000313" key="7">
    <source>
        <dbReference type="EMBL" id="CCI53282.1"/>
    </source>
</evidence>
<keyword evidence="6" id="KW-0472">Membrane</keyword>
<name>A0A077MEB3_9MICO</name>
<sequence>MDEFDPARAPAVPLFFGLSAVFACLWHWVAGRRRFPIAADSPVRTRLVVAVRPDDLDTHGRVLVSKRTFQPNNRRRAKTHGFRHRMSTRAGRAILAARRRKGRAELSA</sequence>
<reference evidence="7 8" key="1">
    <citation type="journal article" date="2013" name="ISME J.">
        <title>A metabolic model for members of the genus Tetrasphaera involved in enhanced biological phosphorus removal.</title>
        <authorList>
            <person name="Kristiansen R."/>
            <person name="Nguyen H.T.T."/>
            <person name="Saunders A.M."/>
            <person name="Nielsen J.L."/>
            <person name="Wimmer R."/>
            <person name="Le V.Q."/>
            <person name="McIlroy S.J."/>
            <person name="Petrovski S."/>
            <person name="Seviour R.J."/>
            <person name="Calteau A."/>
            <person name="Nielsen K.L."/>
            <person name="Nielsen P.H."/>
        </authorList>
    </citation>
    <scope>NUCLEOTIDE SEQUENCE [LARGE SCALE GENOMIC DNA]</scope>
    <source>
        <strain evidence="7 8">Ben 74</strain>
    </source>
</reference>
<dbReference type="PANTHER" id="PTHR14503:SF4">
    <property type="entry name" value="LARGE RIBOSOMAL SUBUNIT PROTEIN BL34M"/>
    <property type="match status" value="1"/>
</dbReference>
<dbReference type="InterPro" id="IPR000271">
    <property type="entry name" value="Ribosomal_bL34"/>
</dbReference>